<dbReference type="GO" id="GO:0005789">
    <property type="term" value="C:endoplasmic reticulum membrane"/>
    <property type="evidence" value="ECO:0007669"/>
    <property type="project" value="UniProtKB-SubCell"/>
</dbReference>
<dbReference type="AlphaFoldDB" id="A0A9W8M2P1"/>
<evidence type="ECO:0000256" key="6">
    <source>
        <dbReference type="ARBA" id="ARBA00023136"/>
    </source>
</evidence>
<feature type="transmembrane region" description="Helical" evidence="7">
    <location>
        <begin position="151"/>
        <end position="172"/>
    </location>
</feature>
<evidence type="ECO:0000313" key="9">
    <source>
        <dbReference type="EMBL" id="KAJ2851922.1"/>
    </source>
</evidence>
<dbReference type="Proteomes" id="UP001139887">
    <property type="component" value="Unassembled WGS sequence"/>
</dbReference>
<feature type="region of interest" description="Disordered" evidence="8">
    <location>
        <begin position="242"/>
        <end position="261"/>
    </location>
</feature>
<keyword evidence="6 7" id="KW-0472">Membrane</keyword>
<name>A0A9W8M2P1_9FUNG</name>
<dbReference type="InterPro" id="IPR007599">
    <property type="entry name" value="DER1"/>
</dbReference>
<sequence>MARQAPPTRGIRSDGAQIAQWFNSLPVCTRFLLEGTSILTLVCGLQLLYAYNMALLWVPITKQFQIWRLVTTFLVTEFSLNGLIHLILLHRYSLALEKEEFGGRTADYAWFLMVCMCSMVAASWLTQTVLLSDGLLLAVVTLWSLHRANQIVKFFFGITFPARYLPYVTMFFDLLRYRGVFPFASLYGWLSAQAYYYLSVDLPAQGGLNYIPTPQFVYRLFGQVQRSDPRSTSAQMATLRNPISERPGGGHFWGQGRRLAR</sequence>
<dbReference type="PANTHER" id="PTHR11009">
    <property type="entry name" value="DER1-LIKE PROTEIN, DERLIN"/>
    <property type="match status" value="1"/>
</dbReference>
<keyword evidence="4 7" id="KW-0256">Endoplasmic reticulum</keyword>
<dbReference type="OrthoDB" id="1716531at2759"/>
<evidence type="ECO:0000256" key="2">
    <source>
        <dbReference type="ARBA" id="ARBA00008917"/>
    </source>
</evidence>
<feature type="transmembrane region" description="Helical" evidence="7">
    <location>
        <begin position="66"/>
        <end position="88"/>
    </location>
</feature>
<comment type="subcellular location">
    <subcellularLocation>
        <location evidence="1 7">Endoplasmic reticulum membrane</location>
        <topology evidence="1 7">Multi-pass membrane protein</topology>
    </subcellularLocation>
</comment>
<gene>
    <name evidence="9" type="ORF">IWW36_000695</name>
</gene>
<keyword evidence="10" id="KW-1185">Reference proteome</keyword>
<evidence type="ECO:0000256" key="8">
    <source>
        <dbReference type="SAM" id="MobiDB-lite"/>
    </source>
</evidence>
<organism evidence="9 10">
    <name type="scientific">Coemansia brasiliensis</name>
    <dbReference type="NCBI Taxonomy" id="2650707"/>
    <lineage>
        <taxon>Eukaryota</taxon>
        <taxon>Fungi</taxon>
        <taxon>Fungi incertae sedis</taxon>
        <taxon>Zoopagomycota</taxon>
        <taxon>Kickxellomycotina</taxon>
        <taxon>Kickxellomycetes</taxon>
        <taxon>Kickxellales</taxon>
        <taxon>Kickxellaceae</taxon>
        <taxon>Coemansia</taxon>
    </lineage>
</organism>
<evidence type="ECO:0000256" key="1">
    <source>
        <dbReference type="ARBA" id="ARBA00004477"/>
    </source>
</evidence>
<comment type="caution">
    <text evidence="9">The sequence shown here is derived from an EMBL/GenBank/DDBJ whole genome shotgun (WGS) entry which is preliminary data.</text>
</comment>
<keyword evidence="5 7" id="KW-1133">Transmembrane helix</keyword>
<dbReference type="Pfam" id="PF04511">
    <property type="entry name" value="DER1"/>
    <property type="match status" value="1"/>
</dbReference>
<evidence type="ECO:0000256" key="7">
    <source>
        <dbReference type="RuleBase" id="RU363059"/>
    </source>
</evidence>
<reference evidence="9" key="1">
    <citation type="submission" date="2022-07" db="EMBL/GenBank/DDBJ databases">
        <title>Phylogenomic reconstructions and comparative analyses of Kickxellomycotina fungi.</title>
        <authorList>
            <person name="Reynolds N.K."/>
            <person name="Stajich J.E."/>
            <person name="Barry K."/>
            <person name="Grigoriev I.V."/>
            <person name="Crous P."/>
            <person name="Smith M.E."/>
        </authorList>
    </citation>
    <scope>NUCLEOTIDE SEQUENCE</scope>
    <source>
        <strain evidence="9">NRRL 1566</strain>
    </source>
</reference>
<proteinExistence type="inferred from homology"/>
<dbReference type="GO" id="GO:0006950">
    <property type="term" value="P:response to stress"/>
    <property type="evidence" value="ECO:0007669"/>
    <property type="project" value="UniProtKB-ARBA"/>
</dbReference>
<dbReference type="SUPFAM" id="SSF144091">
    <property type="entry name" value="Rhomboid-like"/>
    <property type="match status" value="1"/>
</dbReference>
<comment type="function">
    <text evidence="7">May be involved in the degradation of misfolded endoplasmic reticulum (ER) luminal proteins.</text>
</comment>
<dbReference type="EMBL" id="JANBUW010000007">
    <property type="protein sequence ID" value="KAJ2851922.1"/>
    <property type="molecule type" value="Genomic_DNA"/>
</dbReference>
<evidence type="ECO:0000313" key="10">
    <source>
        <dbReference type="Proteomes" id="UP001139887"/>
    </source>
</evidence>
<comment type="similarity">
    <text evidence="2 7">Belongs to the derlin family.</text>
</comment>
<feature type="transmembrane region" description="Helical" evidence="7">
    <location>
        <begin position="38"/>
        <end position="60"/>
    </location>
</feature>
<dbReference type="InterPro" id="IPR035952">
    <property type="entry name" value="Rhomboid-like_sf"/>
</dbReference>
<feature type="transmembrane region" description="Helical" evidence="7">
    <location>
        <begin position="108"/>
        <end position="131"/>
    </location>
</feature>
<protein>
    <recommendedName>
        <fullName evidence="7">Derlin</fullName>
    </recommendedName>
</protein>
<keyword evidence="3 7" id="KW-0812">Transmembrane</keyword>
<accession>A0A9W8M2P1</accession>
<evidence type="ECO:0000256" key="4">
    <source>
        <dbReference type="ARBA" id="ARBA00022824"/>
    </source>
</evidence>
<evidence type="ECO:0000256" key="5">
    <source>
        <dbReference type="ARBA" id="ARBA00022989"/>
    </source>
</evidence>
<evidence type="ECO:0000256" key="3">
    <source>
        <dbReference type="ARBA" id="ARBA00022692"/>
    </source>
</evidence>